<protein>
    <submittedName>
        <fullName evidence="2">Predicted dienelactone hydrolase</fullName>
    </submittedName>
</protein>
<gene>
    <name evidence="2" type="ORF">SAMN05428998_10745</name>
</gene>
<reference evidence="2 3" key="1">
    <citation type="submission" date="2017-04" db="EMBL/GenBank/DDBJ databases">
        <authorList>
            <person name="Afonso C.L."/>
            <person name="Miller P.J."/>
            <person name="Scott M.A."/>
            <person name="Spackman E."/>
            <person name="Goraichik I."/>
            <person name="Dimitrov K.M."/>
            <person name="Suarez D.L."/>
            <person name="Swayne D.E."/>
        </authorList>
    </citation>
    <scope>NUCLEOTIDE SEQUENCE [LARGE SCALE GENOMIC DNA]</scope>
    <source>
        <strain evidence="2 3">USBA 355</strain>
    </source>
</reference>
<evidence type="ECO:0000313" key="3">
    <source>
        <dbReference type="Proteomes" id="UP000192917"/>
    </source>
</evidence>
<keyword evidence="3" id="KW-1185">Reference proteome</keyword>
<dbReference type="Gene3D" id="3.40.50.1820">
    <property type="entry name" value="alpha/beta hydrolase"/>
    <property type="match status" value="1"/>
</dbReference>
<dbReference type="GO" id="GO:0016787">
    <property type="term" value="F:hydrolase activity"/>
    <property type="evidence" value="ECO:0007669"/>
    <property type="project" value="UniProtKB-KW"/>
</dbReference>
<organism evidence="2 3">
    <name type="scientific">Tistlia consotensis USBA 355</name>
    <dbReference type="NCBI Taxonomy" id="560819"/>
    <lineage>
        <taxon>Bacteria</taxon>
        <taxon>Pseudomonadati</taxon>
        <taxon>Pseudomonadota</taxon>
        <taxon>Alphaproteobacteria</taxon>
        <taxon>Rhodospirillales</taxon>
        <taxon>Rhodovibrionaceae</taxon>
        <taxon>Tistlia</taxon>
    </lineage>
</organism>
<dbReference type="Proteomes" id="UP000192917">
    <property type="component" value="Unassembled WGS sequence"/>
</dbReference>
<dbReference type="PIRSF" id="PIRSF031982">
    <property type="entry name" value="UCP031982_abhydr"/>
    <property type="match status" value="1"/>
</dbReference>
<dbReference type="EMBL" id="FWZX01000007">
    <property type="protein sequence ID" value="SMF20767.1"/>
    <property type="molecule type" value="Genomic_DNA"/>
</dbReference>
<feature type="signal peptide" evidence="1">
    <location>
        <begin position="1"/>
        <end position="24"/>
    </location>
</feature>
<dbReference type="STRING" id="560819.SAMN05428998_10745"/>
<proteinExistence type="predicted"/>
<feature type="chain" id="PRO_5012260902" evidence="1">
    <location>
        <begin position="25"/>
        <end position="337"/>
    </location>
</feature>
<accession>A0A1Y6BNY3</accession>
<keyword evidence="2" id="KW-0378">Hydrolase</keyword>
<dbReference type="InterPro" id="IPR016986">
    <property type="entry name" value="UCP031982_abhydr"/>
</dbReference>
<dbReference type="InterPro" id="IPR029058">
    <property type="entry name" value="AB_hydrolase_fold"/>
</dbReference>
<name>A0A1Y6BNY3_9PROT</name>
<evidence type="ECO:0000313" key="2">
    <source>
        <dbReference type="EMBL" id="SMF20767.1"/>
    </source>
</evidence>
<dbReference type="AlphaFoldDB" id="A0A1Y6BNY3"/>
<evidence type="ECO:0000256" key="1">
    <source>
        <dbReference type="SAM" id="SignalP"/>
    </source>
</evidence>
<keyword evidence="1" id="KW-0732">Signal</keyword>
<sequence>MLRTVLGVAWLLLLAAVALPDARAADASGVGFRRLEVVDPVSGRPMDAALFYPGTGGDGTTEIGPYDIDGLRGAEIAPGRHPLVLVSHGDLGSLWGHHDLASFLARKGFLVVSVLHPGDNYRDPSGLGAVSTIYGRPLQISAALTAALQAPFLAGRIDSDRIGFAGFSAGGTTGLILAGAQPDLSRLETYCAARPADHAVCEAGGRIRNDRPDLLPTADPRIGAFVLLAPLSVVFPRDGLKRVEAPLRLYVGDADQQLSPERNALALARDLPVPPALEVLPGAGHFVFLAPCSARLAASLPALCRDAPGVDRAALHRQMNAEIARFLDARSDGAPRR</sequence>
<dbReference type="SUPFAM" id="SSF53474">
    <property type="entry name" value="alpha/beta-Hydrolases"/>
    <property type="match status" value="1"/>
</dbReference>
<dbReference type="RefSeq" id="WP_085122751.1">
    <property type="nucleotide sequence ID" value="NZ_FWZX01000007.1"/>
</dbReference>